<dbReference type="InterPro" id="IPR057220">
    <property type="entry name" value="DUF7898"/>
</dbReference>
<keyword evidence="4" id="KW-0067">ATP-binding</keyword>
<evidence type="ECO:0000313" key="10">
    <source>
        <dbReference type="Proteomes" id="UP000827724"/>
    </source>
</evidence>
<dbReference type="Pfam" id="PF00270">
    <property type="entry name" value="DEAD"/>
    <property type="match status" value="1"/>
</dbReference>
<keyword evidence="1" id="KW-0547">Nucleotide-binding</keyword>
<feature type="compositionally biased region" description="Low complexity" evidence="6">
    <location>
        <begin position="57"/>
        <end position="68"/>
    </location>
</feature>
<dbReference type="InterPro" id="IPR046931">
    <property type="entry name" value="HTH_61"/>
</dbReference>
<name>A0A9P8QHR5_9HYPO</name>
<evidence type="ECO:0000313" key="9">
    <source>
        <dbReference type="EMBL" id="KAH6606581.1"/>
    </source>
</evidence>
<evidence type="ECO:0000259" key="7">
    <source>
        <dbReference type="PROSITE" id="PS51192"/>
    </source>
</evidence>
<evidence type="ECO:0000256" key="4">
    <source>
        <dbReference type="ARBA" id="ARBA00022840"/>
    </source>
</evidence>
<evidence type="ECO:0000256" key="5">
    <source>
        <dbReference type="ARBA" id="ARBA00048988"/>
    </source>
</evidence>
<dbReference type="Gene3D" id="1.10.3380.20">
    <property type="match status" value="1"/>
</dbReference>
<dbReference type="GO" id="GO:0043138">
    <property type="term" value="F:3'-5' DNA helicase activity"/>
    <property type="evidence" value="ECO:0007669"/>
    <property type="project" value="UniProtKB-EC"/>
</dbReference>
<dbReference type="InterPro" id="IPR050474">
    <property type="entry name" value="Hel308_SKI2-like"/>
</dbReference>
<dbReference type="SUPFAM" id="SSF52540">
    <property type="entry name" value="P-loop containing nucleoside triphosphate hydrolases"/>
    <property type="match status" value="1"/>
</dbReference>
<dbReference type="FunFam" id="1.10.3380.20:FF:000005">
    <property type="entry name" value="DNA-directed DNA polymerase theta, putative"/>
    <property type="match status" value="1"/>
</dbReference>
<protein>
    <recommendedName>
        <fullName evidence="11">P-loop containing nucleoside triphosphate hydrolase protein</fullName>
    </recommendedName>
</protein>
<dbReference type="GO" id="GO:0005524">
    <property type="term" value="F:ATP binding"/>
    <property type="evidence" value="ECO:0007669"/>
    <property type="project" value="UniProtKB-KW"/>
</dbReference>
<dbReference type="InterPro" id="IPR036390">
    <property type="entry name" value="WH_DNA-bd_sf"/>
</dbReference>
<accession>A0A9P8QHR5</accession>
<dbReference type="SUPFAM" id="SSF158702">
    <property type="entry name" value="Sec63 N-terminal domain-like"/>
    <property type="match status" value="1"/>
</dbReference>
<dbReference type="GO" id="GO:0016787">
    <property type="term" value="F:hydrolase activity"/>
    <property type="evidence" value="ECO:0007669"/>
    <property type="project" value="UniProtKB-KW"/>
</dbReference>
<dbReference type="Pfam" id="PF25453">
    <property type="entry name" value="DUF7898"/>
    <property type="match status" value="1"/>
</dbReference>
<feature type="domain" description="Helicase C-terminal" evidence="8">
    <location>
        <begin position="460"/>
        <end position="633"/>
    </location>
</feature>
<keyword evidence="10" id="KW-1185">Reference proteome</keyword>
<dbReference type="CDD" id="cd18026">
    <property type="entry name" value="DEXHc_POLQ-like"/>
    <property type="match status" value="1"/>
</dbReference>
<dbReference type="InterPro" id="IPR027417">
    <property type="entry name" value="P-loop_NTPase"/>
</dbReference>
<dbReference type="AlphaFoldDB" id="A0A9P8QHR5"/>
<dbReference type="Proteomes" id="UP000827724">
    <property type="component" value="Unassembled WGS sequence"/>
</dbReference>
<dbReference type="GO" id="GO:0003676">
    <property type="term" value="F:nucleic acid binding"/>
    <property type="evidence" value="ECO:0007669"/>
    <property type="project" value="InterPro"/>
</dbReference>
<dbReference type="PANTHER" id="PTHR47961">
    <property type="entry name" value="DNA POLYMERASE THETA, PUTATIVE (AFU_ORTHOLOGUE AFUA_1G05260)-RELATED"/>
    <property type="match status" value="1"/>
</dbReference>
<dbReference type="InterPro" id="IPR048960">
    <property type="entry name" value="POLQ-like_helical"/>
</dbReference>
<dbReference type="PANTHER" id="PTHR47961:SF6">
    <property type="entry name" value="DNA-DIRECTED DNA POLYMERASE"/>
    <property type="match status" value="1"/>
</dbReference>
<dbReference type="Gene3D" id="3.40.50.300">
    <property type="entry name" value="P-loop containing nucleotide triphosphate hydrolases"/>
    <property type="match status" value="2"/>
</dbReference>
<organism evidence="9 10">
    <name type="scientific">Trichoderma cornu-damae</name>
    <dbReference type="NCBI Taxonomy" id="654480"/>
    <lineage>
        <taxon>Eukaryota</taxon>
        <taxon>Fungi</taxon>
        <taxon>Dikarya</taxon>
        <taxon>Ascomycota</taxon>
        <taxon>Pezizomycotina</taxon>
        <taxon>Sordariomycetes</taxon>
        <taxon>Hypocreomycetidae</taxon>
        <taxon>Hypocreales</taxon>
        <taxon>Hypocreaceae</taxon>
        <taxon>Trichoderma</taxon>
    </lineage>
</organism>
<feature type="non-terminal residue" evidence="9">
    <location>
        <position position="1"/>
    </location>
</feature>
<evidence type="ECO:0000256" key="2">
    <source>
        <dbReference type="ARBA" id="ARBA00022801"/>
    </source>
</evidence>
<dbReference type="InterPro" id="IPR001650">
    <property type="entry name" value="Helicase_C-like"/>
</dbReference>
<keyword evidence="2" id="KW-0378">Hydrolase</keyword>
<evidence type="ECO:0008006" key="11">
    <source>
        <dbReference type="Google" id="ProtNLM"/>
    </source>
</evidence>
<feature type="compositionally biased region" description="Polar residues" evidence="6">
    <location>
        <begin position="25"/>
        <end position="40"/>
    </location>
</feature>
<gene>
    <name evidence="9" type="ORF">Trco_005734</name>
</gene>
<comment type="catalytic activity">
    <reaction evidence="5">
        <text>ATP + H2O = ADP + phosphate + H(+)</text>
        <dbReference type="Rhea" id="RHEA:13065"/>
        <dbReference type="ChEBI" id="CHEBI:15377"/>
        <dbReference type="ChEBI" id="CHEBI:15378"/>
        <dbReference type="ChEBI" id="CHEBI:30616"/>
        <dbReference type="ChEBI" id="CHEBI:43474"/>
        <dbReference type="ChEBI" id="CHEBI:456216"/>
        <dbReference type="EC" id="5.6.2.4"/>
    </reaction>
</comment>
<dbReference type="SMART" id="SM00490">
    <property type="entry name" value="HELICc"/>
    <property type="match status" value="1"/>
</dbReference>
<feature type="domain" description="Helicase ATP-binding" evidence="7">
    <location>
        <begin position="158"/>
        <end position="353"/>
    </location>
</feature>
<dbReference type="InterPro" id="IPR011545">
    <property type="entry name" value="DEAD/DEAH_box_helicase_dom"/>
</dbReference>
<sequence length="951" mass="104915">MESMRGILHKTSVQEAQERQAAAFGQTSLAGQKRSWSTSVGDADRKDSPLESGSGSGSATTPASAPASQGPVRFQKALHLSPTAARLSASKVVTSNPSEDPSEYTQRRVFAATPSSSIDAELDLAHPIYHLPPQLVDNFASLGIKQIYPWQKNCLKGPGLLTGAKNLVYCAPTGGGKSLVADLLMLKRIIEEPETKALLILPYVALVQEKVRWLRTVVQGLSANLDPDALEKQKASSIWRVRPDHDSIKVVGFFGGGKIRSTWQDFDIGICTLEKANMLINAAIEDSSISQLRAVVLDELHMIDDDHRGYLLELIASKLLSLEQPIQIIGMSATLPNANLVAQWLDAHSYETRYRPIPIEEHLVCEGKVYHVGSSGSSAQRQLKVDEISKGQVEPARRIETSSHKEFRDPVLNAVVSLAHETALMGYGSLVFAGSRGICESDARLISRVMPQPHELDGETLEKRIDLLSELRSLSAGADPVLEETVLYGVAFHRECSSPLFPNDKSSSDADDSYEDAGLTSEERDLIAAAYDAGILLVCVATCSLAAGINLPARRVILHNARMGREFVGPSMLRQMRGRAGRQGKSPVGETYLCCRQDDLEQVLDLMYADIPEIASCLNTENKRVQRAILEVISVRLANSHESLLEYFSNSLISYTHDREFVEGCLKSGLEEIHDLGLIVHDSHSSFAATQLGKAIVASSVDPYDGVFIHAELTKTLKAFVMDGEMHILYVFTPVQDFGILVNWQVFRNEMDRLDESGLRVLGFLGIKPTAVLKLAQGATLKENTPEEKALARVYRRFYLAFQLRDLCNEMPIHVVARKYDTPRGSVQTLAQTCQGFAAGMIKFCEHMEWGIMAAVLEHFSDRLMAGARTDLLELAKIPFIKSRTARVFWENGYRTVGAIANADPKELVLILMQRFNYKRKWLKISSVQSSSRKDGVMLSALCCVEALSWF</sequence>
<keyword evidence="3" id="KW-0347">Helicase</keyword>
<feature type="region of interest" description="Disordered" evidence="6">
    <location>
        <begin position="1"/>
        <end position="70"/>
    </location>
</feature>
<dbReference type="SMART" id="SM00487">
    <property type="entry name" value="DEXDc"/>
    <property type="match status" value="1"/>
</dbReference>
<dbReference type="PROSITE" id="PS51194">
    <property type="entry name" value="HELICASE_CTER"/>
    <property type="match status" value="1"/>
</dbReference>
<evidence type="ECO:0000256" key="6">
    <source>
        <dbReference type="SAM" id="MobiDB-lite"/>
    </source>
</evidence>
<evidence type="ECO:0000259" key="8">
    <source>
        <dbReference type="PROSITE" id="PS51194"/>
    </source>
</evidence>
<dbReference type="OrthoDB" id="2320933at2759"/>
<proteinExistence type="predicted"/>
<dbReference type="InterPro" id="IPR014001">
    <property type="entry name" value="Helicase_ATP-bd"/>
</dbReference>
<dbReference type="PROSITE" id="PS51192">
    <property type="entry name" value="HELICASE_ATP_BIND_1"/>
    <property type="match status" value="1"/>
</dbReference>
<reference evidence="9" key="1">
    <citation type="submission" date="2021-08" db="EMBL/GenBank/DDBJ databases">
        <title>Chromosome-Level Trichoderma cornu-damae using Hi-C Data.</title>
        <authorList>
            <person name="Kim C.S."/>
        </authorList>
    </citation>
    <scope>NUCLEOTIDE SEQUENCE</scope>
    <source>
        <strain evidence="9">KA19-0412C</strain>
    </source>
</reference>
<comment type="caution">
    <text evidence="9">The sequence shown here is derived from an EMBL/GenBank/DDBJ whole genome shotgun (WGS) entry which is preliminary data.</text>
</comment>
<evidence type="ECO:0000256" key="1">
    <source>
        <dbReference type="ARBA" id="ARBA00022741"/>
    </source>
</evidence>
<dbReference type="SUPFAM" id="SSF46785">
    <property type="entry name" value="Winged helix' DNA-binding domain"/>
    <property type="match status" value="1"/>
</dbReference>
<dbReference type="Pfam" id="PF20470">
    <property type="entry name" value="HTH_61"/>
    <property type="match status" value="1"/>
</dbReference>
<dbReference type="Pfam" id="PF21099">
    <property type="entry name" value="POLQ_helical"/>
    <property type="match status" value="1"/>
</dbReference>
<evidence type="ECO:0000256" key="3">
    <source>
        <dbReference type="ARBA" id="ARBA00022806"/>
    </source>
</evidence>
<dbReference type="Pfam" id="PF00271">
    <property type="entry name" value="Helicase_C"/>
    <property type="match status" value="1"/>
</dbReference>
<dbReference type="EMBL" id="JAIWOZ010000004">
    <property type="protein sequence ID" value="KAH6606581.1"/>
    <property type="molecule type" value="Genomic_DNA"/>
</dbReference>